<dbReference type="InterPro" id="IPR043129">
    <property type="entry name" value="ATPase_NBD"/>
</dbReference>
<dbReference type="Pfam" id="PF02782">
    <property type="entry name" value="FGGY_C"/>
    <property type="match status" value="1"/>
</dbReference>
<evidence type="ECO:0000256" key="3">
    <source>
        <dbReference type="ARBA" id="ARBA00022777"/>
    </source>
</evidence>
<protein>
    <submittedName>
        <fullName evidence="6">FGGY family carbohydrate kinase</fullName>
    </submittedName>
</protein>
<proteinExistence type="inferred from homology"/>
<name>A0ABT1C6Q1_9HYPH</name>
<accession>A0ABT1C6Q1</accession>
<dbReference type="RefSeq" id="WP_252819163.1">
    <property type="nucleotide sequence ID" value="NZ_JAMXQS010000005.1"/>
</dbReference>
<gene>
    <name evidence="6" type="ORF">NGM99_12010</name>
</gene>
<keyword evidence="3 6" id="KW-0418">Kinase</keyword>
<dbReference type="PANTHER" id="PTHR43095">
    <property type="entry name" value="SUGAR KINASE"/>
    <property type="match status" value="1"/>
</dbReference>
<dbReference type="CDD" id="cd07773">
    <property type="entry name" value="ASKHA_NBD_FGGY_FK"/>
    <property type="match status" value="1"/>
</dbReference>
<dbReference type="InterPro" id="IPR018485">
    <property type="entry name" value="FGGY_C"/>
</dbReference>
<evidence type="ECO:0000313" key="7">
    <source>
        <dbReference type="Proteomes" id="UP001205906"/>
    </source>
</evidence>
<evidence type="ECO:0000313" key="6">
    <source>
        <dbReference type="EMBL" id="MCO6050505.1"/>
    </source>
</evidence>
<comment type="caution">
    <text evidence="6">The sequence shown here is derived from an EMBL/GenBank/DDBJ whole genome shotgun (WGS) entry which is preliminary data.</text>
</comment>
<keyword evidence="7" id="KW-1185">Reference proteome</keyword>
<dbReference type="InterPro" id="IPR018484">
    <property type="entry name" value="FGGY_N"/>
</dbReference>
<evidence type="ECO:0000259" key="4">
    <source>
        <dbReference type="Pfam" id="PF00370"/>
    </source>
</evidence>
<dbReference type="Pfam" id="PF00370">
    <property type="entry name" value="FGGY_N"/>
    <property type="match status" value="1"/>
</dbReference>
<dbReference type="Proteomes" id="UP001205906">
    <property type="component" value="Unassembled WGS sequence"/>
</dbReference>
<evidence type="ECO:0000259" key="5">
    <source>
        <dbReference type="Pfam" id="PF02782"/>
    </source>
</evidence>
<dbReference type="PIRSF" id="PIRSF000538">
    <property type="entry name" value="GlpK"/>
    <property type="match status" value="1"/>
</dbReference>
<comment type="similarity">
    <text evidence="1">Belongs to the FGGY kinase family.</text>
</comment>
<reference evidence="6 7" key="1">
    <citation type="submission" date="2022-06" db="EMBL/GenBank/DDBJ databases">
        <title>Mesorhizobium sp. strain RP14 Genome sequencing and assembly.</title>
        <authorList>
            <person name="Kim I."/>
        </authorList>
    </citation>
    <scope>NUCLEOTIDE SEQUENCE [LARGE SCALE GENOMIC DNA]</scope>
    <source>
        <strain evidence="7">RP14(2022)</strain>
    </source>
</reference>
<dbReference type="EMBL" id="JAMXQS010000005">
    <property type="protein sequence ID" value="MCO6050505.1"/>
    <property type="molecule type" value="Genomic_DNA"/>
</dbReference>
<evidence type="ECO:0000256" key="2">
    <source>
        <dbReference type="ARBA" id="ARBA00022679"/>
    </source>
</evidence>
<dbReference type="SUPFAM" id="SSF53067">
    <property type="entry name" value="Actin-like ATPase domain"/>
    <property type="match status" value="2"/>
</dbReference>
<dbReference type="GO" id="GO:0016301">
    <property type="term" value="F:kinase activity"/>
    <property type="evidence" value="ECO:0007669"/>
    <property type="project" value="UniProtKB-KW"/>
</dbReference>
<evidence type="ECO:0000256" key="1">
    <source>
        <dbReference type="ARBA" id="ARBA00009156"/>
    </source>
</evidence>
<dbReference type="InterPro" id="IPR000577">
    <property type="entry name" value="Carb_kinase_FGGY"/>
</dbReference>
<sequence>MAEPILVGIDIGTTNLKVVAARPGGRVEAVVRRTMSVSHPIPGASEFDLDALDHDLVSALREMVDVIGAKGIEPAAVAGIGVASIGESFVGVDEEGRRITPCPTWYDRRTTNTRSSWGMNASDWFDITGMVDDDIYTVHRLAWWRAQDAGRFERVRKWLMVADYAVFRLSGAFAASPSLAARSGMADRNDGKWSAAILELADIEVGALPDLVPSASIAGTLTTEIARQTGLRVGTPVVNAGHDHPCAGFGCGLVQPGRMMDSVGTSEALKTVAARPFSYGDVGGGRYDCYPHVVSDRFLLSGHIPSSGGMIDWLLRQLSGPAPSAETAALLWQAAEAAVPGSVGVRIAPFLSGTGAPWNDRARRADIAGIDAQTVPGDVLRAGVEALGGWLAINLAQFESITGAKAADLILTGGGATRNPLMNAIKGAMIERDFVLPDVTEAAGLGAGLVAGVAVGLFRDGDDAASLPDIEWQSVRFDPGLAEAYRTVRPAVIAHLEGEALRT</sequence>
<dbReference type="InterPro" id="IPR050406">
    <property type="entry name" value="FGGY_Carb_Kinase"/>
</dbReference>
<feature type="domain" description="Carbohydrate kinase FGGY C-terminal" evidence="5">
    <location>
        <begin position="262"/>
        <end position="454"/>
    </location>
</feature>
<dbReference type="PANTHER" id="PTHR43095:SF2">
    <property type="entry name" value="GLUCONOKINASE"/>
    <property type="match status" value="1"/>
</dbReference>
<keyword evidence="2" id="KW-0808">Transferase</keyword>
<feature type="domain" description="Carbohydrate kinase FGGY N-terminal" evidence="4">
    <location>
        <begin position="6"/>
        <end position="250"/>
    </location>
</feature>
<dbReference type="Gene3D" id="3.30.420.40">
    <property type="match status" value="2"/>
</dbReference>
<organism evidence="6 7">
    <name type="scientific">Mesorhizobium liriopis</name>
    <dbReference type="NCBI Taxonomy" id="2953882"/>
    <lineage>
        <taxon>Bacteria</taxon>
        <taxon>Pseudomonadati</taxon>
        <taxon>Pseudomonadota</taxon>
        <taxon>Alphaproteobacteria</taxon>
        <taxon>Hyphomicrobiales</taxon>
        <taxon>Phyllobacteriaceae</taxon>
        <taxon>Mesorhizobium</taxon>
    </lineage>
</organism>